<comment type="function">
    <text evidence="11">Acts as a transcriptional regulator. Probably redox-responsive. The apo- but not holo-form probably binds DNA.</text>
</comment>
<dbReference type="GO" id="GO:0051539">
    <property type="term" value="F:4 iron, 4 sulfur cluster binding"/>
    <property type="evidence" value="ECO:0007669"/>
    <property type="project" value="UniProtKB-UniRule"/>
</dbReference>
<evidence type="ECO:0000256" key="9">
    <source>
        <dbReference type="ARBA" id="ARBA00023157"/>
    </source>
</evidence>
<dbReference type="PANTHER" id="PTHR38839">
    <property type="entry name" value="TRANSCRIPTIONAL REGULATOR WHID-RELATED"/>
    <property type="match status" value="1"/>
</dbReference>
<keyword evidence="5 11" id="KW-0408">Iron</keyword>
<protein>
    <recommendedName>
        <fullName evidence="11">Transcriptional regulator WhiB</fullName>
    </recommendedName>
</protein>
<evidence type="ECO:0000256" key="3">
    <source>
        <dbReference type="ARBA" id="ARBA00022485"/>
    </source>
</evidence>
<dbReference type="InterPro" id="IPR034768">
    <property type="entry name" value="4FE4S_WBL"/>
</dbReference>
<keyword evidence="4 11" id="KW-0479">Metal-binding</keyword>
<proteinExistence type="inferred from homology"/>
<organism evidence="13 14">
    <name type="scientific">Streptomyces beijiangensis</name>
    <dbReference type="NCBI Taxonomy" id="163361"/>
    <lineage>
        <taxon>Bacteria</taxon>
        <taxon>Bacillati</taxon>
        <taxon>Actinomycetota</taxon>
        <taxon>Actinomycetes</taxon>
        <taxon>Kitasatosporales</taxon>
        <taxon>Streptomycetaceae</taxon>
        <taxon>Streptomyces</taxon>
    </lineage>
</organism>
<evidence type="ECO:0000256" key="7">
    <source>
        <dbReference type="ARBA" id="ARBA00023015"/>
    </source>
</evidence>
<evidence type="ECO:0000256" key="8">
    <source>
        <dbReference type="ARBA" id="ARBA00023125"/>
    </source>
</evidence>
<feature type="binding site" evidence="11">
    <location>
        <position position="46"/>
    </location>
    <ligand>
        <name>[4Fe-4S] cluster</name>
        <dbReference type="ChEBI" id="CHEBI:49883"/>
    </ligand>
</feature>
<dbReference type="HAMAP" id="MF_01479">
    <property type="entry name" value="WhiB"/>
    <property type="match status" value="1"/>
</dbReference>
<evidence type="ECO:0000256" key="2">
    <source>
        <dbReference type="ARBA" id="ARBA00006597"/>
    </source>
</evidence>
<comment type="subcellular location">
    <subcellularLocation>
        <location evidence="1 11">Cytoplasm</location>
    </subcellularLocation>
</comment>
<evidence type="ECO:0000256" key="4">
    <source>
        <dbReference type="ARBA" id="ARBA00022723"/>
    </source>
</evidence>
<keyword evidence="8 11" id="KW-0238">DNA-binding</keyword>
<feature type="domain" description="4Fe-4S Wbl-type" evidence="12">
    <location>
        <begin position="19"/>
        <end position="76"/>
    </location>
</feature>
<sequence length="82" mass="9173">MPINTTVTGPELAWQEKALCAQTGPEFFFPDPGSSTRDAKRLCGVCEERVACLQYALANDERFGVWGGLSEKERLSLRRTEH</sequence>
<comment type="PTM">
    <text evidence="11">The Fe-S cluster can be nitrosylated by nitric oxide (NO).</text>
</comment>
<evidence type="ECO:0000313" key="13">
    <source>
        <dbReference type="EMBL" id="MBO0515797.1"/>
    </source>
</evidence>
<evidence type="ECO:0000256" key="6">
    <source>
        <dbReference type="ARBA" id="ARBA00023014"/>
    </source>
</evidence>
<evidence type="ECO:0000256" key="11">
    <source>
        <dbReference type="HAMAP-Rule" id="MF_01479"/>
    </source>
</evidence>
<comment type="cofactor">
    <cofactor evidence="11">
        <name>[4Fe-4S] cluster</name>
        <dbReference type="ChEBI" id="CHEBI:49883"/>
    </cofactor>
    <text evidence="11">Binds 1 [4Fe-4S] cluster per subunit. Following nitrosylation of the [4Fe-4S] cluster binds 1 [4Fe-8(NO)] cluster per subunit.</text>
</comment>
<keyword evidence="10 11" id="KW-0804">Transcription</keyword>
<dbReference type="RefSeq" id="WP_206966938.1">
    <property type="nucleotide sequence ID" value="NZ_BAAAJJ010000004.1"/>
</dbReference>
<dbReference type="PANTHER" id="PTHR38839:SF4">
    <property type="entry name" value="TRANSCRIPTIONAL REGULATOR WHIB"/>
    <property type="match status" value="1"/>
</dbReference>
<reference evidence="13" key="1">
    <citation type="submission" date="2021-03" db="EMBL/GenBank/DDBJ databases">
        <title>Streptomyces poriferae sp. nov., a novel marine sponge-derived Actinobacteria species with anti-MRSA activity.</title>
        <authorList>
            <person name="Sandoval-Powers M."/>
            <person name="Kralova S."/>
            <person name="Nguyen G.-S."/>
            <person name="Fawwal D."/>
            <person name="Degnes K."/>
            <person name="Klinkenberg G."/>
            <person name="Sletta H."/>
            <person name="Wentzel A."/>
            <person name="Liles M.R."/>
        </authorList>
    </citation>
    <scope>NUCLEOTIDE SEQUENCE</scope>
    <source>
        <strain evidence="13">DSM 41794</strain>
    </source>
</reference>
<evidence type="ECO:0000256" key="5">
    <source>
        <dbReference type="ARBA" id="ARBA00023004"/>
    </source>
</evidence>
<name>A0A939FBY6_9ACTN</name>
<dbReference type="GO" id="GO:0046872">
    <property type="term" value="F:metal ion binding"/>
    <property type="evidence" value="ECO:0007669"/>
    <property type="project" value="UniProtKB-KW"/>
</dbReference>
<comment type="PTM">
    <text evidence="11">Upon Fe-S cluster removal intramolecular disulfide bonds are formed.</text>
</comment>
<evidence type="ECO:0000259" key="12">
    <source>
        <dbReference type="PROSITE" id="PS51674"/>
    </source>
</evidence>
<evidence type="ECO:0000313" key="14">
    <source>
        <dbReference type="Proteomes" id="UP000664167"/>
    </source>
</evidence>
<accession>A0A939FBY6</accession>
<evidence type="ECO:0000256" key="1">
    <source>
        <dbReference type="ARBA" id="ARBA00004496"/>
    </source>
</evidence>
<comment type="caution">
    <text evidence="13">The sequence shown here is derived from an EMBL/GenBank/DDBJ whole genome shotgun (WGS) entry which is preliminary data.</text>
</comment>
<feature type="binding site" evidence="11">
    <location>
        <position position="52"/>
    </location>
    <ligand>
        <name>[4Fe-4S] cluster</name>
        <dbReference type="ChEBI" id="CHEBI:49883"/>
    </ligand>
</feature>
<dbReference type="GO" id="GO:0003677">
    <property type="term" value="F:DNA binding"/>
    <property type="evidence" value="ECO:0007669"/>
    <property type="project" value="UniProtKB-UniRule"/>
</dbReference>
<feature type="binding site" evidence="11">
    <location>
        <position position="43"/>
    </location>
    <ligand>
        <name>[4Fe-4S] cluster</name>
        <dbReference type="ChEBI" id="CHEBI:49883"/>
    </ligand>
</feature>
<dbReference type="Proteomes" id="UP000664167">
    <property type="component" value="Unassembled WGS sequence"/>
</dbReference>
<dbReference type="GO" id="GO:0035731">
    <property type="term" value="F:dinitrosyl-iron complex binding"/>
    <property type="evidence" value="ECO:0007669"/>
    <property type="project" value="UniProtKB-UniRule"/>
</dbReference>
<comment type="similarity">
    <text evidence="2 11">Belongs to the WhiB family.</text>
</comment>
<dbReference type="GO" id="GO:0047134">
    <property type="term" value="F:protein-disulfide reductase [NAD(P)H] activity"/>
    <property type="evidence" value="ECO:0007669"/>
    <property type="project" value="TreeGrafter"/>
</dbReference>
<dbReference type="EMBL" id="JAFLRJ010000328">
    <property type="protein sequence ID" value="MBO0515797.1"/>
    <property type="molecule type" value="Genomic_DNA"/>
</dbReference>
<dbReference type="GO" id="GO:0045892">
    <property type="term" value="P:negative regulation of DNA-templated transcription"/>
    <property type="evidence" value="ECO:0007669"/>
    <property type="project" value="TreeGrafter"/>
</dbReference>
<keyword evidence="6 11" id="KW-0411">Iron-sulfur</keyword>
<keyword evidence="14" id="KW-1185">Reference proteome</keyword>
<evidence type="ECO:0000256" key="10">
    <source>
        <dbReference type="ARBA" id="ARBA00023163"/>
    </source>
</evidence>
<gene>
    <name evidence="11" type="primary">whiB</name>
    <name evidence="13" type="ORF">J0695_29020</name>
</gene>
<dbReference type="InterPro" id="IPR003482">
    <property type="entry name" value="Whib"/>
</dbReference>
<keyword evidence="7 11" id="KW-0805">Transcription regulation</keyword>
<keyword evidence="3 11" id="KW-0004">4Fe-4S</keyword>
<dbReference type="GO" id="GO:0005737">
    <property type="term" value="C:cytoplasm"/>
    <property type="evidence" value="ECO:0007669"/>
    <property type="project" value="UniProtKB-SubCell"/>
</dbReference>
<dbReference type="GO" id="GO:0045454">
    <property type="term" value="P:cell redox homeostasis"/>
    <property type="evidence" value="ECO:0007669"/>
    <property type="project" value="TreeGrafter"/>
</dbReference>
<dbReference type="PROSITE" id="PS51674">
    <property type="entry name" value="4FE4S_WBL"/>
    <property type="match status" value="1"/>
</dbReference>
<keyword evidence="9 11" id="KW-1015">Disulfide bond</keyword>
<dbReference type="AlphaFoldDB" id="A0A939FBY6"/>
<feature type="binding site" evidence="11">
    <location>
        <position position="20"/>
    </location>
    <ligand>
        <name>[4Fe-4S] cluster</name>
        <dbReference type="ChEBI" id="CHEBI:49883"/>
    </ligand>
</feature>
<dbReference type="Pfam" id="PF02467">
    <property type="entry name" value="Whib"/>
    <property type="match status" value="1"/>
</dbReference>
<keyword evidence="11" id="KW-0963">Cytoplasm</keyword>